<proteinExistence type="predicted"/>
<sequence>MFIKTVNAVILALFSASSFSTTQCPPDAPCGPLPPEFKVAMYASIVAFPMACAKLDPANAPRYEAALSAELGKLGADDQAAMDEARRDPALPAMLIAASQALEAEQSPARLARKCGRALQRTEAAEPGSTK</sequence>
<dbReference type="RefSeq" id="WP_150984340.1">
    <property type="nucleotide sequence ID" value="NZ_CP062804.1"/>
</dbReference>
<name>A0A643G3J6_9BURK</name>
<accession>A0A643G3J6</accession>
<gene>
    <name evidence="1" type="ORF">F7R26_022710</name>
</gene>
<dbReference type="GeneID" id="98403746"/>
<dbReference type="Proteomes" id="UP000397656">
    <property type="component" value="Chromosome 2"/>
</dbReference>
<dbReference type="EMBL" id="CP062804">
    <property type="protein sequence ID" value="QOT80276.1"/>
    <property type="molecule type" value="Genomic_DNA"/>
</dbReference>
<dbReference type="AlphaFoldDB" id="A0A643G3J6"/>
<evidence type="ECO:0000313" key="1">
    <source>
        <dbReference type="EMBL" id="QOT80276.1"/>
    </source>
</evidence>
<evidence type="ECO:0000313" key="2">
    <source>
        <dbReference type="Proteomes" id="UP000397656"/>
    </source>
</evidence>
<organism evidence="1 2">
    <name type="scientific">Cupriavidus basilensis</name>
    <dbReference type="NCBI Taxonomy" id="68895"/>
    <lineage>
        <taxon>Bacteria</taxon>
        <taxon>Pseudomonadati</taxon>
        <taxon>Pseudomonadota</taxon>
        <taxon>Betaproteobacteria</taxon>
        <taxon>Burkholderiales</taxon>
        <taxon>Burkholderiaceae</taxon>
        <taxon>Cupriavidus</taxon>
    </lineage>
</organism>
<protein>
    <submittedName>
        <fullName evidence="1">Uncharacterized protein</fullName>
    </submittedName>
</protein>
<reference evidence="1 2" key="1">
    <citation type="submission" date="2020-10" db="EMBL/GenBank/DDBJ databases">
        <title>Complete genome sequence of Cupriavidus basilensis CCUG 49340T.</title>
        <authorList>
            <person name="Salva-Serra F."/>
            <person name="Donoso R.A."/>
            <person name="Cho K.H."/>
            <person name="Yoo J.A."/>
            <person name="Lee K."/>
            <person name="Yoon S.-H."/>
            <person name="Perez-Pantoja D."/>
            <person name="Moore E.R.B."/>
        </authorList>
    </citation>
    <scope>NUCLEOTIDE SEQUENCE [LARGE SCALE GENOMIC DNA]</scope>
    <source>
        <strain evidence="2">CCUG 49340</strain>
    </source>
</reference>